<dbReference type="GO" id="GO:0005507">
    <property type="term" value="F:copper ion binding"/>
    <property type="evidence" value="ECO:0007669"/>
    <property type="project" value="InterPro"/>
</dbReference>
<dbReference type="GO" id="GO:0046688">
    <property type="term" value="P:response to copper ion"/>
    <property type="evidence" value="ECO:0007669"/>
    <property type="project" value="InterPro"/>
</dbReference>
<proteinExistence type="predicted"/>
<dbReference type="GO" id="GO:0042597">
    <property type="term" value="C:periplasmic space"/>
    <property type="evidence" value="ECO:0007669"/>
    <property type="project" value="InterPro"/>
</dbReference>
<dbReference type="Proteomes" id="UP001161580">
    <property type="component" value="Unassembled WGS sequence"/>
</dbReference>
<keyword evidence="2" id="KW-0186">Copper</keyword>
<evidence type="ECO:0000256" key="1">
    <source>
        <dbReference type="ARBA" id="ARBA00022729"/>
    </source>
</evidence>
<evidence type="ECO:0000256" key="3">
    <source>
        <dbReference type="SAM" id="SignalP"/>
    </source>
</evidence>
<dbReference type="SUPFAM" id="SSF81296">
    <property type="entry name" value="E set domains"/>
    <property type="match status" value="1"/>
</dbReference>
<dbReference type="InterPro" id="IPR007348">
    <property type="entry name" value="CopC_dom"/>
</dbReference>
<accession>A0AAE3U403</accession>
<dbReference type="InterPro" id="IPR014756">
    <property type="entry name" value="Ig_E-set"/>
</dbReference>
<dbReference type="RefSeq" id="WP_311788544.1">
    <property type="nucleotide sequence ID" value="NZ_JALDYY010000016.1"/>
</dbReference>
<evidence type="ECO:0000313" key="5">
    <source>
        <dbReference type="EMBL" id="MDI7925136.1"/>
    </source>
</evidence>
<keyword evidence="6" id="KW-1185">Reference proteome</keyword>
<comment type="caution">
    <text evidence="5">The sequence shown here is derived from an EMBL/GenBank/DDBJ whole genome shotgun (WGS) entry which is preliminary data.</text>
</comment>
<evidence type="ECO:0000259" key="4">
    <source>
        <dbReference type="Pfam" id="PF04234"/>
    </source>
</evidence>
<name>A0AAE3U403_9HYPH</name>
<dbReference type="EMBL" id="JALDYZ010000024">
    <property type="protein sequence ID" value="MDI7925136.1"/>
    <property type="molecule type" value="Genomic_DNA"/>
</dbReference>
<organism evidence="5 6">
    <name type="scientific">Ferirhizobium litorale</name>
    <dbReference type="NCBI Taxonomy" id="2927786"/>
    <lineage>
        <taxon>Bacteria</taxon>
        <taxon>Pseudomonadati</taxon>
        <taxon>Pseudomonadota</taxon>
        <taxon>Alphaproteobacteria</taxon>
        <taxon>Hyphomicrobiales</taxon>
        <taxon>Rhizobiaceae</taxon>
        <taxon>Ferirhizobium</taxon>
    </lineage>
</organism>
<dbReference type="AlphaFoldDB" id="A0AAE3U403"/>
<feature type="domain" description="CopC" evidence="4">
    <location>
        <begin position="38"/>
        <end position="113"/>
    </location>
</feature>
<evidence type="ECO:0000256" key="2">
    <source>
        <dbReference type="ARBA" id="ARBA00023008"/>
    </source>
</evidence>
<evidence type="ECO:0000313" key="6">
    <source>
        <dbReference type="Proteomes" id="UP001161580"/>
    </source>
</evidence>
<protein>
    <submittedName>
        <fullName evidence="5">Copper resistance protein CopC</fullName>
    </submittedName>
</protein>
<dbReference type="Gene3D" id="2.60.40.1220">
    <property type="match status" value="1"/>
</dbReference>
<gene>
    <name evidence="5" type="ORF">MRS75_24095</name>
</gene>
<sequence length="128" mass="13619">MLKAILTACALVTWLAFATSAEARLETTIDNTPAPILRSVVLSFTAPVDAERSKIRVFDAFGREIATDGLQTNDEGTELVAPISSPLVPGSYKVFWESISRAGRDVSGISELTVPFEGTSATTQAFAP</sequence>
<keyword evidence="1 3" id="KW-0732">Signal</keyword>
<dbReference type="Pfam" id="PF04234">
    <property type="entry name" value="CopC"/>
    <property type="match status" value="1"/>
</dbReference>
<reference evidence="5" key="1">
    <citation type="submission" date="2022-03" db="EMBL/GenBank/DDBJ databases">
        <title>Fererhizobium litorale gen. nov., sp. nov., isolated from sandy sediments of the Sea of Japan seashore.</title>
        <authorList>
            <person name="Romanenko L."/>
            <person name="Kurilenko V."/>
            <person name="Otstavnykh N."/>
            <person name="Svetashev V."/>
            <person name="Tekutyeva L."/>
            <person name="Isaeva M."/>
            <person name="Mikhailov V."/>
        </authorList>
    </citation>
    <scope>NUCLEOTIDE SEQUENCE</scope>
    <source>
        <strain evidence="5">KMM 9576</strain>
    </source>
</reference>
<dbReference type="InterPro" id="IPR014755">
    <property type="entry name" value="Cu-Rt/internalin_Ig-like"/>
</dbReference>
<feature type="chain" id="PRO_5042195542" evidence="3">
    <location>
        <begin position="24"/>
        <end position="128"/>
    </location>
</feature>
<feature type="signal peptide" evidence="3">
    <location>
        <begin position="1"/>
        <end position="23"/>
    </location>
</feature>